<proteinExistence type="predicted"/>
<dbReference type="Pfam" id="PF13847">
    <property type="entry name" value="Methyltransf_31"/>
    <property type="match status" value="1"/>
</dbReference>
<dbReference type="Proteomes" id="UP000280955">
    <property type="component" value="Unassembled WGS sequence"/>
</dbReference>
<dbReference type="GO" id="GO:0032259">
    <property type="term" value="P:methylation"/>
    <property type="evidence" value="ECO:0007669"/>
    <property type="project" value="UniProtKB-KW"/>
</dbReference>
<dbReference type="InterPro" id="IPR025714">
    <property type="entry name" value="Methyltranfer_dom"/>
</dbReference>
<protein>
    <submittedName>
        <fullName evidence="2">Methyltransferase family protein</fullName>
    </submittedName>
</protein>
<dbReference type="GO" id="GO:0008168">
    <property type="term" value="F:methyltransferase activity"/>
    <property type="evidence" value="ECO:0007669"/>
    <property type="project" value="UniProtKB-KW"/>
</dbReference>
<dbReference type="CDD" id="cd02440">
    <property type="entry name" value="AdoMet_MTases"/>
    <property type="match status" value="1"/>
</dbReference>
<reference evidence="2 3" key="1">
    <citation type="submission" date="2018-10" db="EMBL/GenBank/DDBJ databases">
        <title>Genomic Encyclopedia of Archaeal and Bacterial Type Strains, Phase II (KMG-II): from individual species to whole genera.</title>
        <authorList>
            <person name="Goeker M."/>
        </authorList>
    </citation>
    <scope>NUCLEOTIDE SEQUENCE [LARGE SCALE GENOMIC DNA]</scope>
    <source>
        <strain evidence="2 3">DSM 15149</strain>
    </source>
</reference>
<dbReference type="SUPFAM" id="SSF53335">
    <property type="entry name" value="S-adenosyl-L-methionine-dependent methyltransferases"/>
    <property type="match status" value="1"/>
</dbReference>
<organism evidence="2 3">
    <name type="scientific">Photorhabdus asymbiotica</name>
    <dbReference type="NCBI Taxonomy" id="291112"/>
    <lineage>
        <taxon>Bacteria</taxon>
        <taxon>Pseudomonadati</taxon>
        <taxon>Pseudomonadota</taxon>
        <taxon>Gammaproteobacteria</taxon>
        <taxon>Enterobacterales</taxon>
        <taxon>Morganellaceae</taxon>
        <taxon>Photorhabdus</taxon>
    </lineage>
</organism>
<evidence type="ECO:0000313" key="3">
    <source>
        <dbReference type="Proteomes" id="UP000280955"/>
    </source>
</evidence>
<accession>A0ABX9SKR4</accession>
<name>A0ABX9SKR4_9GAMM</name>
<keyword evidence="2" id="KW-0808">Transferase</keyword>
<sequence length="274" mass="31499">MNDKHLSEFLVEDSLQDKYAMDFGDEAFSERMLYEHLSQEHDFASRNRAEIGTQVEFIYNQYLNANSHVLDLACGPGLYLSKLAKYGVRSRGYDISPASIRYAQKNASVLEEYVHCDLNQFECSEKFDLVLMLFGIANNIVDLKKLLKKVKNNLKPQGKILLEFMSVQFMKQLANDDGSWEYFPQGGLLSSRPHYKLCKRIWQNDEKVLIDRNMVIEMTGKSNIYEGYFKGYDIEDINCLLTELGFASATLVGQDLPRGELTSHFFFVESSLLV</sequence>
<feature type="domain" description="Methyltransferase" evidence="1">
    <location>
        <begin position="64"/>
        <end position="179"/>
    </location>
</feature>
<dbReference type="PANTHER" id="PTHR43861">
    <property type="entry name" value="TRANS-ACONITATE 2-METHYLTRANSFERASE-RELATED"/>
    <property type="match status" value="1"/>
</dbReference>
<keyword evidence="3" id="KW-1185">Reference proteome</keyword>
<comment type="caution">
    <text evidence="2">The sequence shown here is derived from an EMBL/GenBank/DDBJ whole genome shotgun (WGS) entry which is preliminary data.</text>
</comment>
<keyword evidence="2" id="KW-0489">Methyltransferase</keyword>
<gene>
    <name evidence="2" type="ORF">BDD30_2950</name>
</gene>
<dbReference type="EMBL" id="RBLJ01000003">
    <property type="protein sequence ID" value="RKS58114.1"/>
    <property type="molecule type" value="Genomic_DNA"/>
</dbReference>
<dbReference type="Gene3D" id="3.40.50.150">
    <property type="entry name" value="Vaccinia Virus protein VP39"/>
    <property type="match status" value="1"/>
</dbReference>
<dbReference type="InterPro" id="IPR029063">
    <property type="entry name" value="SAM-dependent_MTases_sf"/>
</dbReference>
<dbReference type="RefSeq" id="WP_012776648.1">
    <property type="nucleotide sequence ID" value="NC_012962.1"/>
</dbReference>
<evidence type="ECO:0000259" key="1">
    <source>
        <dbReference type="Pfam" id="PF13847"/>
    </source>
</evidence>
<evidence type="ECO:0000313" key="2">
    <source>
        <dbReference type="EMBL" id="RKS58114.1"/>
    </source>
</evidence>